<evidence type="ECO:0000313" key="1">
    <source>
        <dbReference type="EMBL" id="OMO65723.1"/>
    </source>
</evidence>
<reference evidence="2" key="1">
    <citation type="submission" date="2013-09" db="EMBL/GenBank/DDBJ databases">
        <title>Corchorus olitorius genome sequencing.</title>
        <authorList>
            <person name="Alam M."/>
            <person name="Haque M.S."/>
            <person name="Islam M.S."/>
            <person name="Emdad E.M."/>
            <person name="Islam M.M."/>
            <person name="Ahmed B."/>
            <person name="Halim A."/>
            <person name="Hossen Q.M.M."/>
            <person name="Hossain M.Z."/>
            <person name="Ahmed R."/>
            <person name="Khan M.M."/>
            <person name="Islam R."/>
            <person name="Rashid M.M."/>
            <person name="Khan S.A."/>
            <person name="Rahman M.S."/>
            <person name="Alam M."/>
            <person name="Yahiya A.S."/>
            <person name="Khan M.S."/>
            <person name="Azam M.S."/>
            <person name="Haque T."/>
            <person name="Lashkar M.Z.H."/>
            <person name="Akhand A.I."/>
            <person name="Morshed G."/>
            <person name="Roy S."/>
            <person name="Uddin K.S."/>
            <person name="Rabeya T."/>
            <person name="Hossain A.S."/>
            <person name="Chowdhury A."/>
            <person name="Snigdha A.R."/>
            <person name="Mortoza M.S."/>
            <person name="Matin S.A."/>
            <person name="Hoque S.M.E."/>
            <person name="Islam M.K."/>
            <person name="Roy D.K."/>
            <person name="Haider R."/>
            <person name="Moosa M.M."/>
            <person name="Elias S.M."/>
            <person name="Hasan A.M."/>
            <person name="Jahan S."/>
            <person name="Shafiuddin M."/>
            <person name="Mahmood N."/>
            <person name="Shommy N.S."/>
        </authorList>
    </citation>
    <scope>NUCLEOTIDE SEQUENCE [LARGE SCALE GENOMIC DNA]</scope>
    <source>
        <strain evidence="2">cv. O-4</strain>
    </source>
</reference>
<dbReference type="AlphaFoldDB" id="A0A1R3H5W8"/>
<evidence type="ECO:0000313" key="2">
    <source>
        <dbReference type="Proteomes" id="UP000187203"/>
    </source>
</evidence>
<accession>A0A1R3H5W8</accession>
<dbReference type="EMBL" id="AWUE01020811">
    <property type="protein sequence ID" value="OMO65723.1"/>
    <property type="molecule type" value="Genomic_DNA"/>
</dbReference>
<dbReference type="Proteomes" id="UP000187203">
    <property type="component" value="Unassembled WGS sequence"/>
</dbReference>
<keyword evidence="2" id="KW-1185">Reference proteome</keyword>
<gene>
    <name evidence="1" type="ORF">COLO4_31039</name>
</gene>
<proteinExistence type="predicted"/>
<protein>
    <submittedName>
        <fullName evidence="1">Uncharacterized protein</fullName>
    </submittedName>
</protein>
<sequence>MEERLAASGSTAGLKLLLDDNKKRIHLVINCKGRGQR</sequence>
<comment type="caution">
    <text evidence="1">The sequence shown here is derived from an EMBL/GenBank/DDBJ whole genome shotgun (WGS) entry which is preliminary data.</text>
</comment>
<name>A0A1R3H5W8_9ROSI</name>
<organism evidence="1 2">
    <name type="scientific">Corchorus olitorius</name>
    <dbReference type="NCBI Taxonomy" id="93759"/>
    <lineage>
        <taxon>Eukaryota</taxon>
        <taxon>Viridiplantae</taxon>
        <taxon>Streptophyta</taxon>
        <taxon>Embryophyta</taxon>
        <taxon>Tracheophyta</taxon>
        <taxon>Spermatophyta</taxon>
        <taxon>Magnoliopsida</taxon>
        <taxon>eudicotyledons</taxon>
        <taxon>Gunneridae</taxon>
        <taxon>Pentapetalae</taxon>
        <taxon>rosids</taxon>
        <taxon>malvids</taxon>
        <taxon>Malvales</taxon>
        <taxon>Malvaceae</taxon>
        <taxon>Grewioideae</taxon>
        <taxon>Apeibeae</taxon>
        <taxon>Corchorus</taxon>
    </lineage>
</organism>